<name>A0A0F5K3F9_9BURK</name>
<gene>
    <name evidence="1" type="ORF">WM40_04055</name>
</gene>
<dbReference type="STRING" id="28092.WM40_04055"/>
<evidence type="ECO:0000313" key="1">
    <source>
        <dbReference type="EMBL" id="KKB64613.1"/>
    </source>
</evidence>
<reference evidence="1 2" key="1">
    <citation type="submission" date="2015-03" db="EMBL/GenBank/DDBJ databases">
        <title>Draft Genome Sequence of Burkholderia andropogonis type strain ICMP2807, isolated from Sorghum bicolor.</title>
        <authorList>
            <person name="Lopes-Santos L."/>
            <person name="Castro D.B."/>
            <person name="Ottoboni L.M."/>
            <person name="Park D."/>
            <person name="Weirc B.S."/>
            <person name="Destefano S.A."/>
        </authorList>
    </citation>
    <scope>NUCLEOTIDE SEQUENCE [LARGE SCALE GENOMIC DNA]</scope>
    <source>
        <strain evidence="1 2">ICMP2807</strain>
    </source>
</reference>
<comment type="caution">
    <text evidence="1">The sequence shown here is derived from an EMBL/GenBank/DDBJ whole genome shotgun (WGS) entry which is preliminary data.</text>
</comment>
<proteinExistence type="predicted"/>
<evidence type="ECO:0000313" key="2">
    <source>
        <dbReference type="Proteomes" id="UP000033618"/>
    </source>
</evidence>
<protein>
    <submittedName>
        <fullName evidence="1">Uncharacterized protein</fullName>
    </submittedName>
</protein>
<organism evidence="1 2">
    <name type="scientific">Robbsia andropogonis</name>
    <dbReference type="NCBI Taxonomy" id="28092"/>
    <lineage>
        <taxon>Bacteria</taxon>
        <taxon>Pseudomonadati</taxon>
        <taxon>Pseudomonadota</taxon>
        <taxon>Betaproteobacteria</taxon>
        <taxon>Burkholderiales</taxon>
        <taxon>Burkholderiaceae</taxon>
        <taxon>Robbsia</taxon>
    </lineage>
</organism>
<dbReference type="EMBL" id="LAQU01000003">
    <property type="protein sequence ID" value="KKB64613.1"/>
    <property type="molecule type" value="Genomic_DNA"/>
</dbReference>
<sequence>MRKSRANPNGTATYPLHRGLAACAAVCALQRFLRIPHVDATASLRGKPRICAFSVLFPFFCNRP</sequence>
<dbReference type="Proteomes" id="UP000033618">
    <property type="component" value="Unassembled WGS sequence"/>
</dbReference>
<keyword evidence="2" id="KW-1185">Reference proteome</keyword>
<dbReference type="PATRIC" id="fig|28092.6.peg.959"/>
<accession>A0A0F5K3F9</accession>
<dbReference type="AlphaFoldDB" id="A0A0F5K3F9"/>